<evidence type="ECO:0000313" key="5">
    <source>
        <dbReference type="Proteomes" id="UP000050497"/>
    </source>
</evidence>
<keyword evidence="1 2" id="KW-0732">Signal</keyword>
<dbReference type="STRING" id="1653334.GA0071312_2580"/>
<dbReference type="EMBL" id="FMBM01000002">
    <property type="protein sequence ID" value="SCC81625.1"/>
    <property type="molecule type" value="Genomic_DNA"/>
</dbReference>
<reference evidence="4 6" key="2">
    <citation type="submission" date="2016-08" db="EMBL/GenBank/DDBJ databases">
        <authorList>
            <person name="Varghese N."/>
            <person name="Submissions Spin"/>
        </authorList>
    </citation>
    <scope>NUCLEOTIDE SEQUENCE [LARGE SCALE GENOMIC DNA]</scope>
    <source>
        <strain evidence="4 6">HL-109</strain>
    </source>
</reference>
<dbReference type="CDD" id="cd13665">
    <property type="entry name" value="PBP2_TRAP_Dctp3_4"/>
    <property type="match status" value="1"/>
</dbReference>
<dbReference type="Gene3D" id="3.40.190.170">
    <property type="entry name" value="Bacterial extracellular solute-binding protein, family 7"/>
    <property type="match status" value="1"/>
</dbReference>
<keyword evidence="6" id="KW-1185">Reference proteome</keyword>
<evidence type="ECO:0000256" key="1">
    <source>
        <dbReference type="ARBA" id="ARBA00022729"/>
    </source>
</evidence>
<evidence type="ECO:0000313" key="4">
    <source>
        <dbReference type="EMBL" id="SCC81625.1"/>
    </source>
</evidence>
<dbReference type="Proteomes" id="UP000182800">
    <property type="component" value="Unassembled WGS sequence"/>
</dbReference>
<feature type="signal peptide" evidence="2">
    <location>
        <begin position="1"/>
        <end position="27"/>
    </location>
</feature>
<reference evidence="3 5" key="1">
    <citation type="submission" date="2015-09" db="EMBL/GenBank/DDBJ databases">
        <title>Identification and resolution of microdiversity through metagenomic sequencing of parallel consortia.</title>
        <authorList>
            <person name="Nelson W.C."/>
            <person name="Romine M.F."/>
            <person name="Lindemann S.R."/>
        </authorList>
    </citation>
    <scope>NUCLEOTIDE SEQUENCE [LARGE SCALE GENOMIC DNA]</scope>
    <source>
        <strain evidence="3">HL-109</strain>
    </source>
</reference>
<protein>
    <submittedName>
        <fullName evidence="4">TRAP-type C4-dicarboxylate transport system, substrate-binding protein</fullName>
    </submittedName>
    <submittedName>
        <fullName evidence="3">TRAP-type transporter substrate-binding component</fullName>
    </submittedName>
</protein>
<dbReference type="InterPro" id="IPR038404">
    <property type="entry name" value="TRAP_DctP_sf"/>
</dbReference>
<evidence type="ECO:0000256" key="2">
    <source>
        <dbReference type="SAM" id="SignalP"/>
    </source>
</evidence>
<dbReference type="PANTHER" id="PTHR33376:SF15">
    <property type="entry name" value="BLL6794 PROTEIN"/>
    <property type="match status" value="1"/>
</dbReference>
<proteinExistence type="predicted"/>
<dbReference type="AlphaFoldDB" id="A0A0P7XXC0"/>
<dbReference type="Pfam" id="PF03480">
    <property type="entry name" value="DctP"/>
    <property type="match status" value="1"/>
</dbReference>
<dbReference type="EMBL" id="LJSX01000035">
    <property type="protein sequence ID" value="KPQ09108.1"/>
    <property type="molecule type" value="Genomic_DNA"/>
</dbReference>
<gene>
    <name evidence="4" type="ORF">GA0071312_2580</name>
    <name evidence="3" type="ORF">HLUCCO17_16335</name>
</gene>
<comment type="caution">
    <text evidence="3">The sequence shown here is derived from an EMBL/GenBank/DDBJ whole genome shotgun (WGS) entry which is preliminary data.</text>
</comment>
<feature type="chain" id="PRO_5006145756" evidence="2">
    <location>
        <begin position="28"/>
        <end position="349"/>
    </location>
</feature>
<dbReference type="PANTHER" id="PTHR33376">
    <property type="match status" value="1"/>
</dbReference>
<dbReference type="NCBIfam" id="NF037995">
    <property type="entry name" value="TRAP_S1"/>
    <property type="match status" value="1"/>
</dbReference>
<name>A0A0P7XXC0_9HYPH</name>
<evidence type="ECO:0000313" key="3">
    <source>
        <dbReference type="EMBL" id="KPQ09108.1"/>
    </source>
</evidence>
<organism evidence="3 5">
    <name type="scientific">Saliniramus fredricksonii</name>
    <dbReference type="NCBI Taxonomy" id="1653334"/>
    <lineage>
        <taxon>Bacteria</taxon>
        <taxon>Pseudomonadati</taxon>
        <taxon>Pseudomonadota</taxon>
        <taxon>Alphaproteobacteria</taxon>
        <taxon>Hyphomicrobiales</taxon>
        <taxon>Salinarimonadaceae</taxon>
        <taxon>Saliniramus</taxon>
    </lineage>
</organism>
<sequence>MHIRQFLTGSAAGLALAVFGAGASVQAEDIVLRYSNWVPATHPIITRVIEPWGQELSEATEGRVSVEVMPALGPPPGHFDLVANEVADLAFSVHGYTPGRFVLTQLGELPLTHNHAVVNSLAYWNTYERYFMDANEHEGTRLLGLWTNGPYQLTMNGDLLTSMDAVEGKRIRVPGPVVEQVTNTLGMVPISSSVTDAYEQISRGVIDGMFQQLETVYNFNLTEYLTHVSIIPGGFAHSSQYVVMSEAAYERLSDADKAALDALSGEALVRRFAEMWQSEEEEAIGKLEEGGTVFYDLPPELQEEVGEALAFIRDEWVEAANERGVDGEAALAFYESEIERIAAELGVEN</sequence>
<dbReference type="Proteomes" id="UP000050497">
    <property type="component" value="Unassembled WGS sequence"/>
</dbReference>
<dbReference type="InterPro" id="IPR018389">
    <property type="entry name" value="DctP_fam"/>
</dbReference>
<accession>A0A0P7XXC0</accession>
<dbReference type="GO" id="GO:0055085">
    <property type="term" value="P:transmembrane transport"/>
    <property type="evidence" value="ECO:0007669"/>
    <property type="project" value="InterPro"/>
</dbReference>
<evidence type="ECO:0000313" key="6">
    <source>
        <dbReference type="Proteomes" id="UP000182800"/>
    </source>
</evidence>
<dbReference type="OrthoDB" id="7822595at2"/>
<dbReference type="RefSeq" id="WP_074445288.1">
    <property type="nucleotide sequence ID" value="NZ_FMBM01000002.1"/>
</dbReference>